<protein>
    <submittedName>
        <fullName evidence="1">Uncharacterized protein</fullName>
    </submittedName>
</protein>
<dbReference type="Proteomes" id="UP001458880">
    <property type="component" value="Unassembled WGS sequence"/>
</dbReference>
<feature type="non-terminal residue" evidence="1">
    <location>
        <position position="1"/>
    </location>
</feature>
<keyword evidence="2" id="KW-1185">Reference proteome</keyword>
<organism evidence="1 2">
    <name type="scientific">Popillia japonica</name>
    <name type="common">Japanese beetle</name>
    <dbReference type="NCBI Taxonomy" id="7064"/>
    <lineage>
        <taxon>Eukaryota</taxon>
        <taxon>Metazoa</taxon>
        <taxon>Ecdysozoa</taxon>
        <taxon>Arthropoda</taxon>
        <taxon>Hexapoda</taxon>
        <taxon>Insecta</taxon>
        <taxon>Pterygota</taxon>
        <taxon>Neoptera</taxon>
        <taxon>Endopterygota</taxon>
        <taxon>Coleoptera</taxon>
        <taxon>Polyphaga</taxon>
        <taxon>Scarabaeiformia</taxon>
        <taxon>Scarabaeidae</taxon>
        <taxon>Rutelinae</taxon>
        <taxon>Popillia</taxon>
    </lineage>
</organism>
<gene>
    <name evidence="1" type="ORF">QE152_g37182</name>
</gene>
<dbReference type="AlphaFoldDB" id="A0AAW1IAX4"/>
<proteinExistence type="predicted"/>
<evidence type="ECO:0000313" key="1">
    <source>
        <dbReference type="EMBL" id="KAK9686446.1"/>
    </source>
</evidence>
<sequence length="93" mass="11260">RFEILREDMDSANNKVWLLNHRMMTIDPRKDISVYPRVHTGLNPCIITMRQELYNLHDLNTQARKRKLIELHKEDFLQEERELREVGLAYINI</sequence>
<evidence type="ECO:0000313" key="2">
    <source>
        <dbReference type="Proteomes" id="UP001458880"/>
    </source>
</evidence>
<reference evidence="1 2" key="1">
    <citation type="journal article" date="2024" name="BMC Genomics">
        <title>De novo assembly and annotation of Popillia japonica's genome with initial clues to its potential as an invasive pest.</title>
        <authorList>
            <person name="Cucini C."/>
            <person name="Boschi S."/>
            <person name="Funari R."/>
            <person name="Cardaioli E."/>
            <person name="Iannotti N."/>
            <person name="Marturano G."/>
            <person name="Paoli F."/>
            <person name="Bruttini M."/>
            <person name="Carapelli A."/>
            <person name="Frati F."/>
            <person name="Nardi F."/>
        </authorList>
    </citation>
    <scope>NUCLEOTIDE SEQUENCE [LARGE SCALE GENOMIC DNA]</scope>
    <source>
        <strain evidence="1">DMR45628</strain>
    </source>
</reference>
<name>A0AAW1IAX4_POPJA</name>
<dbReference type="EMBL" id="JASPKY010000704">
    <property type="protein sequence ID" value="KAK9686446.1"/>
    <property type="molecule type" value="Genomic_DNA"/>
</dbReference>
<accession>A0AAW1IAX4</accession>
<comment type="caution">
    <text evidence="1">The sequence shown here is derived from an EMBL/GenBank/DDBJ whole genome shotgun (WGS) entry which is preliminary data.</text>
</comment>